<keyword evidence="5 6" id="KW-0472">Membrane</keyword>
<dbReference type="InterPro" id="IPR001851">
    <property type="entry name" value="ABC_transp_permease"/>
</dbReference>
<keyword evidence="8" id="KW-1185">Reference proteome</keyword>
<dbReference type="AlphaFoldDB" id="A0A2P8E169"/>
<feature type="transmembrane region" description="Helical" evidence="6">
    <location>
        <begin position="369"/>
        <end position="387"/>
    </location>
</feature>
<dbReference type="PANTHER" id="PTHR47089:SF1">
    <property type="entry name" value="GUANOSINE ABC TRANSPORTER PERMEASE PROTEIN NUPP"/>
    <property type="match status" value="1"/>
</dbReference>
<dbReference type="GO" id="GO:0022857">
    <property type="term" value="F:transmembrane transporter activity"/>
    <property type="evidence" value="ECO:0007669"/>
    <property type="project" value="InterPro"/>
</dbReference>
<feature type="transmembrane region" description="Helical" evidence="6">
    <location>
        <begin position="108"/>
        <end position="126"/>
    </location>
</feature>
<keyword evidence="4 6" id="KW-1133">Transmembrane helix</keyword>
<dbReference type="GO" id="GO:0005886">
    <property type="term" value="C:plasma membrane"/>
    <property type="evidence" value="ECO:0007669"/>
    <property type="project" value="UniProtKB-SubCell"/>
</dbReference>
<dbReference type="PANTHER" id="PTHR47089">
    <property type="entry name" value="ABC TRANSPORTER, PERMEASE PROTEIN"/>
    <property type="match status" value="1"/>
</dbReference>
<comment type="caution">
    <text evidence="7">The sequence shown here is derived from an EMBL/GenBank/DDBJ whole genome shotgun (WGS) entry which is preliminary data.</text>
</comment>
<gene>
    <name evidence="7" type="ORF">CLV30_108133</name>
</gene>
<comment type="subcellular location">
    <subcellularLocation>
        <location evidence="1">Cell membrane</location>
        <topology evidence="1">Multi-pass membrane protein</topology>
    </subcellularLocation>
</comment>
<evidence type="ECO:0000256" key="2">
    <source>
        <dbReference type="ARBA" id="ARBA00022475"/>
    </source>
</evidence>
<feature type="transmembrane region" description="Helical" evidence="6">
    <location>
        <begin position="289"/>
        <end position="309"/>
    </location>
</feature>
<dbReference type="CDD" id="cd06580">
    <property type="entry name" value="TM_PBP1_transp_TpRbsC_like"/>
    <property type="match status" value="1"/>
</dbReference>
<keyword evidence="2" id="KW-1003">Cell membrane</keyword>
<dbReference type="Proteomes" id="UP000243528">
    <property type="component" value="Unassembled WGS sequence"/>
</dbReference>
<accession>A0A2P8E169</accession>
<evidence type="ECO:0000313" key="8">
    <source>
        <dbReference type="Proteomes" id="UP000243528"/>
    </source>
</evidence>
<keyword evidence="3 6" id="KW-0812">Transmembrane</keyword>
<feature type="transmembrane region" description="Helical" evidence="6">
    <location>
        <begin position="157"/>
        <end position="179"/>
    </location>
</feature>
<sequence length="410" mass="42566">MSEQQQTTSDEREGEEPFTQRFVRELTTGSVMVTFLSVVLALIIGAILIAVSDPEVQDSVGYFTDRPSDTFSAIGDAVGGAYSALFTGSIIDFSEYTVGRALLPLGETLTNATPLIAAGLGFALAFRAGLFNIGGEGQIILGAIFAGYVGFGMDLPVGIHLVLGVAAGMLGGALWGGIVGFLKARTGAHEVIVTIMLNYIARFLIAYLLTTSVFQRAGASNPVSPQVHDSAVLPTFFDSSRLHLGFILVFAAAAGVWWLLSRSTVGFEFRAVGANPHAARTAGMSVARAYILVMVLAGALAGLAGVAQVLGTERYLTSGISSGIGFDAITVALLGRANPWGTVAAGLLFGALRAGAVTMQASTGTSVDIILVIQSLIVLFIAAPPLVRTVFRVRVRDTGGVGARSMGWGS</sequence>
<evidence type="ECO:0000256" key="3">
    <source>
        <dbReference type="ARBA" id="ARBA00022692"/>
    </source>
</evidence>
<reference evidence="7 8" key="1">
    <citation type="submission" date="2018-03" db="EMBL/GenBank/DDBJ databases">
        <title>Genomic Encyclopedia of Archaeal and Bacterial Type Strains, Phase II (KMG-II): from individual species to whole genera.</title>
        <authorList>
            <person name="Goeker M."/>
        </authorList>
    </citation>
    <scope>NUCLEOTIDE SEQUENCE [LARGE SCALE GENOMIC DNA]</scope>
    <source>
        <strain evidence="7 8">DSM 45211</strain>
    </source>
</reference>
<feature type="transmembrane region" description="Helical" evidence="6">
    <location>
        <begin position="191"/>
        <end position="210"/>
    </location>
</feature>
<feature type="transmembrane region" description="Helical" evidence="6">
    <location>
        <begin position="242"/>
        <end position="260"/>
    </location>
</feature>
<evidence type="ECO:0000256" key="1">
    <source>
        <dbReference type="ARBA" id="ARBA00004651"/>
    </source>
</evidence>
<evidence type="ECO:0000256" key="4">
    <source>
        <dbReference type="ARBA" id="ARBA00022989"/>
    </source>
</evidence>
<dbReference type="Pfam" id="PF02653">
    <property type="entry name" value="BPD_transp_2"/>
    <property type="match status" value="1"/>
</dbReference>
<dbReference type="EMBL" id="PYGE01000008">
    <property type="protein sequence ID" value="PSL03221.1"/>
    <property type="molecule type" value="Genomic_DNA"/>
</dbReference>
<proteinExistence type="predicted"/>
<evidence type="ECO:0000313" key="7">
    <source>
        <dbReference type="EMBL" id="PSL03221.1"/>
    </source>
</evidence>
<feature type="transmembrane region" description="Helical" evidence="6">
    <location>
        <begin position="31"/>
        <end position="51"/>
    </location>
</feature>
<feature type="transmembrane region" description="Helical" evidence="6">
    <location>
        <begin position="133"/>
        <end position="151"/>
    </location>
</feature>
<protein>
    <submittedName>
        <fullName evidence="7">Nucleoside ABC transporter membrane protein</fullName>
    </submittedName>
</protein>
<organism evidence="7 8">
    <name type="scientific">Haloactinopolyspora alba</name>
    <dbReference type="NCBI Taxonomy" id="648780"/>
    <lineage>
        <taxon>Bacteria</taxon>
        <taxon>Bacillati</taxon>
        <taxon>Actinomycetota</taxon>
        <taxon>Actinomycetes</taxon>
        <taxon>Jiangellales</taxon>
        <taxon>Jiangellaceae</taxon>
        <taxon>Haloactinopolyspora</taxon>
    </lineage>
</organism>
<dbReference type="RefSeq" id="WP_106537626.1">
    <property type="nucleotide sequence ID" value="NZ_ML142902.1"/>
</dbReference>
<name>A0A2P8E169_9ACTN</name>
<evidence type="ECO:0000256" key="5">
    <source>
        <dbReference type="ARBA" id="ARBA00023136"/>
    </source>
</evidence>
<evidence type="ECO:0000256" key="6">
    <source>
        <dbReference type="SAM" id="Phobius"/>
    </source>
</evidence>
<dbReference type="OrthoDB" id="45037at2"/>